<proteinExistence type="predicted"/>
<name>A0ABV3TE89_9GAMM</name>
<keyword evidence="1" id="KW-0812">Transmembrane</keyword>
<reference evidence="2 3" key="1">
    <citation type="submission" date="2024-02" db="EMBL/GenBank/DDBJ databases">
        <title>New especies of Spiribacter isolated from saline water.</title>
        <authorList>
            <person name="Leon M.J."/>
            <person name="De La Haba R."/>
            <person name="Sanchez-Porro C."/>
            <person name="Ventosa A."/>
        </authorList>
    </citation>
    <scope>NUCLEOTIDE SEQUENCE [LARGE SCALE GENOMIC DNA]</scope>
    <source>
        <strain evidence="3">ag22IC6-390</strain>
    </source>
</reference>
<evidence type="ECO:0000256" key="1">
    <source>
        <dbReference type="SAM" id="Phobius"/>
    </source>
</evidence>
<dbReference type="RefSeq" id="WP_367991180.1">
    <property type="nucleotide sequence ID" value="NZ_JBAKFM010000005.1"/>
</dbReference>
<evidence type="ECO:0008006" key="4">
    <source>
        <dbReference type="Google" id="ProtNLM"/>
    </source>
</evidence>
<accession>A0ABV3TE89</accession>
<gene>
    <name evidence="2" type="ORF">V6X73_09430</name>
</gene>
<evidence type="ECO:0000313" key="2">
    <source>
        <dbReference type="EMBL" id="MEX0469947.1"/>
    </source>
</evidence>
<feature type="transmembrane region" description="Helical" evidence="1">
    <location>
        <begin position="6"/>
        <end position="26"/>
    </location>
</feature>
<dbReference type="Proteomes" id="UP001556709">
    <property type="component" value="Unassembled WGS sequence"/>
</dbReference>
<organism evidence="2 3">
    <name type="scientific">Spiribacter pallidus</name>
    <dbReference type="NCBI Taxonomy" id="1987936"/>
    <lineage>
        <taxon>Bacteria</taxon>
        <taxon>Pseudomonadati</taxon>
        <taxon>Pseudomonadota</taxon>
        <taxon>Gammaproteobacteria</taxon>
        <taxon>Chromatiales</taxon>
        <taxon>Ectothiorhodospiraceae</taxon>
        <taxon>Spiribacter</taxon>
    </lineage>
</organism>
<protein>
    <recommendedName>
        <fullName evidence="4">Envelope stress response membrane protein PspB</fullName>
    </recommendedName>
</protein>
<keyword evidence="3" id="KW-1185">Reference proteome</keyword>
<sequence>MEPTLIINVLLSVVLMGMGWWMNTIWQAVKRLQSDMSEMERHATETYVRRDDYRDDMSEIKALIRQILSKLDDKADR</sequence>
<keyword evidence="1" id="KW-1133">Transmembrane helix</keyword>
<comment type="caution">
    <text evidence="2">The sequence shown here is derived from an EMBL/GenBank/DDBJ whole genome shotgun (WGS) entry which is preliminary data.</text>
</comment>
<keyword evidence="1" id="KW-0472">Membrane</keyword>
<evidence type="ECO:0000313" key="3">
    <source>
        <dbReference type="Proteomes" id="UP001556709"/>
    </source>
</evidence>
<dbReference type="EMBL" id="JBAKFM010000005">
    <property type="protein sequence ID" value="MEX0469947.1"/>
    <property type="molecule type" value="Genomic_DNA"/>
</dbReference>